<organism evidence="1 2">
    <name type="scientific">Hydnum rufescens UP504</name>
    <dbReference type="NCBI Taxonomy" id="1448309"/>
    <lineage>
        <taxon>Eukaryota</taxon>
        <taxon>Fungi</taxon>
        <taxon>Dikarya</taxon>
        <taxon>Basidiomycota</taxon>
        <taxon>Agaricomycotina</taxon>
        <taxon>Agaricomycetes</taxon>
        <taxon>Cantharellales</taxon>
        <taxon>Hydnaceae</taxon>
        <taxon>Hydnum</taxon>
    </lineage>
</organism>
<sequence length="271" mass="29742">MAVFNMNNSLTNLPPPAPVAPVLSPIPESLVTCAEPHVGPPFDSTGLNIVALPVELFTALNLAQVPTLSTHDASNNIQLGRHWYLLTKGLQTGIFQSWETTSPLVTGVSHAVFYHVPSAVSGWIRYGNALQAGHVEKWHKKLATCSASVKNLARWSFSAPVLGFGTKIIRYTKYCYCEVFKTTFAEAKQVARDSLTHVPYEPSVALSIGLGASCLPTTSTLQEEQQSGHSSSLWFRVFGSYLNRISQRSEDCEGLWSIRGDYVLETIQFII</sequence>
<dbReference type="Proteomes" id="UP000886523">
    <property type="component" value="Unassembled WGS sequence"/>
</dbReference>
<protein>
    <submittedName>
        <fullName evidence="1">Uncharacterized protein</fullName>
    </submittedName>
</protein>
<evidence type="ECO:0000313" key="1">
    <source>
        <dbReference type="EMBL" id="KAF9514327.1"/>
    </source>
</evidence>
<dbReference type="EMBL" id="MU128962">
    <property type="protein sequence ID" value="KAF9514327.1"/>
    <property type="molecule type" value="Genomic_DNA"/>
</dbReference>
<proteinExistence type="predicted"/>
<keyword evidence="2" id="KW-1185">Reference proteome</keyword>
<reference evidence="1" key="1">
    <citation type="journal article" date="2020" name="Nat. Commun.">
        <title>Large-scale genome sequencing of mycorrhizal fungi provides insights into the early evolution of symbiotic traits.</title>
        <authorList>
            <person name="Miyauchi S."/>
            <person name="Kiss E."/>
            <person name="Kuo A."/>
            <person name="Drula E."/>
            <person name="Kohler A."/>
            <person name="Sanchez-Garcia M."/>
            <person name="Morin E."/>
            <person name="Andreopoulos B."/>
            <person name="Barry K.W."/>
            <person name="Bonito G."/>
            <person name="Buee M."/>
            <person name="Carver A."/>
            <person name="Chen C."/>
            <person name="Cichocki N."/>
            <person name="Clum A."/>
            <person name="Culley D."/>
            <person name="Crous P.W."/>
            <person name="Fauchery L."/>
            <person name="Girlanda M."/>
            <person name="Hayes R.D."/>
            <person name="Keri Z."/>
            <person name="LaButti K."/>
            <person name="Lipzen A."/>
            <person name="Lombard V."/>
            <person name="Magnuson J."/>
            <person name="Maillard F."/>
            <person name="Murat C."/>
            <person name="Nolan M."/>
            <person name="Ohm R.A."/>
            <person name="Pangilinan J."/>
            <person name="Pereira M.F."/>
            <person name="Perotto S."/>
            <person name="Peter M."/>
            <person name="Pfister S."/>
            <person name="Riley R."/>
            <person name="Sitrit Y."/>
            <person name="Stielow J.B."/>
            <person name="Szollosi G."/>
            <person name="Zifcakova L."/>
            <person name="Stursova M."/>
            <person name="Spatafora J.W."/>
            <person name="Tedersoo L."/>
            <person name="Vaario L.M."/>
            <person name="Yamada A."/>
            <person name="Yan M."/>
            <person name="Wang P."/>
            <person name="Xu J."/>
            <person name="Bruns T."/>
            <person name="Baldrian P."/>
            <person name="Vilgalys R."/>
            <person name="Dunand C."/>
            <person name="Henrissat B."/>
            <person name="Grigoriev I.V."/>
            <person name="Hibbett D."/>
            <person name="Nagy L.G."/>
            <person name="Martin F.M."/>
        </authorList>
    </citation>
    <scope>NUCLEOTIDE SEQUENCE</scope>
    <source>
        <strain evidence="1">UP504</strain>
    </source>
</reference>
<accession>A0A9P6DUJ3</accession>
<comment type="caution">
    <text evidence="1">The sequence shown here is derived from an EMBL/GenBank/DDBJ whole genome shotgun (WGS) entry which is preliminary data.</text>
</comment>
<dbReference type="OrthoDB" id="3270804at2759"/>
<gene>
    <name evidence="1" type="ORF">BS47DRAFT_1361834</name>
</gene>
<dbReference type="AlphaFoldDB" id="A0A9P6DUJ3"/>
<name>A0A9P6DUJ3_9AGAM</name>
<evidence type="ECO:0000313" key="2">
    <source>
        <dbReference type="Proteomes" id="UP000886523"/>
    </source>
</evidence>